<dbReference type="InterPro" id="IPR026360">
    <property type="entry name" value="Xnuc_lig_assoc"/>
</dbReference>
<reference evidence="3" key="1">
    <citation type="submission" date="2016-10" db="EMBL/GenBank/DDBJ databases">
        <authorList>
            <person name="Varghese N."/>
            <person name="Submissions S."/>
        </authorList>
    </citation>
    <scope>NUCLEOTIDE SEQUENCE [LARGE SCALE GENOMIC DNA]</scope>
    <source>
        <strain evidence="3">ATCC 25963</strain>
    </source>
</reference>
<dbReference type="AlphaFoldDB" id="A0A1I2F1I4"/>
<dbReference type="STRING" id="54.SAMN02745121_06369"/>
<evidence type="ECO:0000313" key="2">
    <source>
        <dbReference type="EMBL" id="SFE98370.1"/>
    </source>
</evidence>
<dbReference type="RefSeq" id="WP_096327781.1">
    <property type="nucleotide sequence ID" value="NZ_FOMX01000024.1"/>
</dbReference>
<accession>A0A1I2F1I4</accession>
<dbReference type="NCBIfam" id="TIGR04122">
    <property type="entry name" value="Xnuc_lig_assoc"/>
    <property type="match status" value="1"/>
</dbReference>
<dbReference type="Proteomes" id="UP000199400">
    <property type="component" value="Unassembled WGS sequence"/>
</dbReference>
<organism evidence="2 3">
    <name type="scientific">Nannocystis exedens</name>
    <dbReference type="NCBI Taxonomy" id="54"/>
    <lineage>
        <taxon>Bacteria</taxon>
        <taxon>Pseudomonadati</taxon>
        <taxon>Myxococcota</taxon>
        <taxon>Polyangia</taxon>
        <taxon>Nannocystales</taxon>
        <taxon>Nannocystaceae</taxon>
        <taxon>Nannocystis</taxon>
    </lineage>
</organism>
<dbReference type="EMBL" id="FOMX01000024">
    <property type="protein sequence ID" value="SFE98370.1"/>
    <property type="molecule type" value="Genomic_DNA"/>
</dbReference>
<evidence type="ECO:0000313" key="3">
    <source>
        <dbReference type="Proteomes" id="UP000199400"/>
    </source>
</evidence>
<dbReference type="GO" id="GO:0004521">
    <property type="term" value="F:RNA endonuclease activity"/>
    <property type="evidence" value="ECO:0007669"/>
    <property type="project" value="TreeGrafter"/>
</dbReference>
<keyword evidence="3" id="KW-1185">Reference proteome</keyword>
<dbReference type="PANTHER" id="PTHR11203">
    <property type="entry name" value="CLEAVAGE AND POLYADENYLATION SPECIFICITY FACTOR FAMILY MEMBER"/>
    <property type="match status" value="1"/>
</dbReference>
<evidence type="ECO:0000256" key="1">
    <source>
        <dbReference type="SAM" id="MobiDB-lite"/>
    </source>
</evidence>
<name>A0A1I2F1I4_9BACT</name>
<dbReference type="PANTHER" id="PTHR11203:SF49">
    <property type="entry name" value="BLL1145 PROTEIN"/>
    <property type="match status" value="1"/>
</dbReference>
<dbReference type="OrthoDB" id="9803916at2"/>
<feature type="region of interest" description="Disordered" evidence="1">
    <location>
        <begin position="336"/>
        <end position="385"/>
    </location>
</feature>
<feature type="compositionally biased region" description="Acidic residues" evidence="1">
    <location>
        <begin position="376"/>
        <end position="385"/>
    </location>
</feature>
<dbReference type="InterPro" id="IPR036866">
    <property type="entry name" value="RibonucZ/Hydroxyglut_hydro"/>
</dbReference>
<gene>
    <name evidence="2" type="ORF">SAMN02745121_06369</name>
</gene>
<dbReference type="SUPFAM" id="SSF56281">
    <property type="entry name" value="Metallo-hydrolase/oxidoreductase"/>
    <property type="match status" value="1"/>
</dbReference>
<proteinExistence type="predicted"/>
<protein>
    <submittedName>
        <fullName evidence="2">Putative mRNA 3-end processing factor</fullName>
    </submittedName>
</protein>
<dbReference type="InterPro" id="IPR050698">
    <property type="entry name" value="MBL"/>
</dbReference>
<sequence>MRDPLVELTDRGLYCRAGDFYIDPWQPVERAVITHAHGDHAVAECEHYLTAAPGRGLLALRVGESADIQPLAYGAPIVHRGVGVSLHPAGHILGSAQVRLEHHGEVWVVSGDYKLGPDPTCAPFESVRCHCFISESTFGLPIFRWAPPAATMQDVAAWWRANQQAGRTSLLLCYALGKAQRLLAGLDPELGPIYVHGAVERCAAVYRAAGVPLPAAPPVLEAARGVDFERALILAPPSAQGTPWTRRFKRPVRGFASGWMQIRGTRRRKVVDRGFVLSDHADWNELLGAIAGTGAERVFLTHGYAQAMARHLRERGLDAHPLATRFVGEAGGDELSNVHVHSDMPDESVSMPDLSDIPEAPDDEEAMPPDLSDMPESPDDEEPTA</sequence>
<dbReference type="Gene3D" id="3.60.15.10">
    <property type="entry name" value="Ribonuclease Z/Hydroxyacylglutathione hydrolase-like"/>
    <property type="match status" value="1"/>
</dbReference>